<evidence type="ECO:0000256" key="3">
    <source>
        <dbReference type="ARBA" id="ARBA00022448"/>
    </source>
</evidence>
<keyword evidence="5 8" id="KW-0812">Transmembrane</keyword>
<dbReference type="PRINTS" id="PR00783">
    <property type="entry name" value="MINTRINSICP"/>
</dbReference>
<feature type="compositionally biased region" description="Basic residues" evidence="9">
    <location>
        <begin position="1"/>
        <end position="12"/>
    </location>
</feature>
<keyword evidence="12" id="KW-1185">Reference proteome</keyword>
<sequence>MPNASKARRFSLHSKSPEKSLRQARMKNDANSNGAHVLKQPRRISYNALARSKNSIDISASKGDASSKGVKNGANVTEKNDDNSQSVKTLVIPYSYNEREANVTRGYQITSSFAPVPSKVHHQLTASSEANNEEAALNSFYASSQQLKHSIFSTNFLVHGLNFETNKNNKELLDSEPASNSLRERMDSGSRAAHWWQRNRTDALAMATIQLKMPRKDIWRALIAELIGTCLLIIMGCGSILSLTTPKALDLTGIGLCWGMTVATLAQTLGHVSGCHMNPAVSLAMMVTGKLQLIKAGLYIGAQCIGAMMGAAVLKALTPDEIVGDWGITKLGPGVTPLQGFGIEFVATFVLLMVIFGATDENRTDLKGSAPLAIGLCITALVLFCGPFTGASMNPARTLGPSVVASHFDNHWVYWIGPISGAITAAVLYHQIFRAFSPEEVATIQAEEDIKKREGDAKEGAVPNV</sequence>
<name>A0A226EVD3_FOLCA</name>
<dbReference type="Proteomes" id="UP000198287">
    <property type="component" value="Unassembled WGS sequence"/>
</dbReference>
<reference evidence="11 12" key="1">
    <citation type="submission" date="2015-12" db="EMBL/GenBank/DDBJ databases">
        <title>The genome of Folsomia candida.</title>
        <authorList>
            <person name="Faddeeva A."/>
            <person name="Derks M.F."/>
            <person name="Anvar Y."/>
            <person name="Smit S."/>
            <person name="Van Straalen N."/>
            <person name="Roelofs D."/>
        </authorList>
    </citation>
    <scope>NUCLEOTIDE SEQUENCE [LARGE SCALE GENOMIC DNA]</scope>
    <source>
        <strain evidence="11 12">VU population</strain>
        <tissue evidence="11">Whole body</tissue>
    </source>
</reference>
<protein>
    <submittedName>
        <fullName evidence="11">Aquaporin AQPAn.G</fullName>
    </submittedName>
</protein>
<dbReference type="GO" id="GO:0005886">
    <property type="term" value="C:plasma membrane"/>
    <property type="evidence" value="ECO:0007669"/>
    <property type="project" value="UniProtKB-SubCell"/>
</dbReference>
<evidence type="ECO:0000256" key="1">
    <source>
        <dbReference type="ARBA" id="ARBA00004651"/>
    </source>
</evidence>
<comment type="subcellular location">
    <subcellularLocation>
        <location evidence="1">Cell membrane</location>
        <topology evidence="1">Multi-pass membrane protein</topology>
    </subcellularLocation>
</comment>
<feature type="transmembrane region" description="Helical" evidence="10">
    <location>
        <begin position="296"/>
        <end position="318"/>
    </location>
</feature>
<dbReference type="PROSITE" id="PS00221">
    <property type="entry name" value="MIP"/>
    <property type="match status" value="1"/>
</dbReference>
<dbReference type="PANTHER" id="PTHR19139">
    <property type="entry name" value="AQUAPORIN TRANSPORTER"/>
    <property type="match status" value="1"/>
</dbReference>
<dbReference type="InterPro" id="IPR023271">
    <property type="entry name" value="Aquaporin-like"/>
</dbReference>
<dbReference type="OrthoDB" id="3222at2759"/>
<gene>
    <name evidence="11" type="ORF">Fcan01_01882</name>
</gene>
<accession>A0A226EVD3</accession>
<evidence type="ECO:0000256" key="7">
    <source>
        <dbReference type="ARBA" id="ARBA00023136"/>
    </source>
</evidence>
<evidence type="ECO:0000313" key="12">
    <source>
        <dbReference type="Proteomes" id="UP000198287"/>
    </source>
</evidence>
<feature type="transmembrane region" description="Helical" evidence="10">
    <location>
        <begin position="370"/>
        <end position="392"/>
    </location>
</feature>
<evidence type="ECO:0000256" key="6">
    <source>
        <dbReference type="ARBA" id="ARBA00022989"/>
    </source>
</evidence>
<dbReference type="InterPro" id="IPR000425">
    <property type="entry name" value="MIP"/>
</dbReference>
<feature type="transmembrane region" description="Helical" evidence="10">
    <location>
        <begin position="253"/>
        <end position="275"/>
    </location>
</feature>
<feature type="transmembrane region" description="Helical" evidence="10">
    <location>
        <begin position="221"/>
        <end position="241"/>
    </location>
</feature>
<dbReference type="SUPFAM" id="SSF81338">
    <property type="entry name" value="Aquaporin-like"/>
    <property type="match status" value="1"/>
</dbReference>
<dbReference type="InterPro" id="IPR034294">
    <property type="entry name" value="Aquaporin_transptr"/>
</dbReference>
<dbReference type="Gene3D" id="1.20.1080.10">
    <property type="entry name" value="Glycerol uptake facilitator protein"/>
    <property type="match status" value="1"/>
</dbReference>
<evidence type="ECO:0000256" key="10">
    <source>
        <dbReference type="SAM" id="Phobius"/>
    </source>
</evidence>
<evidence type="ECO:0000256" key="5">
    <source>
        <dbReference type="ARBA" id="ARBA00022692"/>
    </source>
</evidence>
<proteinExistence type="inferred from homology"/>
<dbReference type="EMBL" id="LNIX01000001">
    <property type="protein sequence ID" value="OXA61532.1"/>
    <property type="molecule type" value="Genomic_DNA"/>
</dbReference>
<comment type="similarity">
    <text evidence="2 8">Belongs to the MIP/aquaporin (TC 1.A.8) family.</text>
</comment>
<feature type="transmembrane region" description="Helical" evidence="10">
    <location>
        <begin position="412"/>
        <end position="429"/>
    </location>
</feature>
<dbReference type="PANTHER" id="PTHR19139:SF199">
    <property type="entry name" value="MIP17260P"/>
    <property type="match status" value="1"/>
</dbReference>
<dbReference type="STRING" id="158441.A0A226EVD3"/>
<feature type="transmembrane region" description="Helical" evidence="10">
    <location>
        <begin position="338"/>
        <end position="358"/>
    </location>
</feature>
<keyword evidence="7 10" id="KW-0472">Membrane</keyword>
<dbReference type="GO" id="GO:0015267">
    <property type="term" value="F:channel activity"/>
    <property type="evidence" value="ECO:0007669"/>
    <property type="project" value="InterPro"/>
</dbReference>
<comment type="caution">
    <text evidence="11">The sequence shown here is derived from an EMBL/GenBank/DDBJ whole genome shotgun (WGS) entry which is preliminary data.</text>
</comment>
<keyword evidence="3 8" id="KW-0813">Transport</keyword>
<evidence type="ECO:0000256" key="9">
    <source>
        <dbReference type="SAM" id="MobiDB-lite"/>
    </source>
</evidence>
<dbReference type="Pfam" id="PF00230">
    <property type="entry name" value="MIP"/>
    <property type="match status" value="1"/>
</dbReference>
<feature type="region of interest" description="Disordered" evidence="9">
    <location>
        <begin position="1"/>
        <end position="43"/>
    </location>
</feature>
<dbReference type="NCBIfam" id="TIGR00861">
    <property type="entry name" value="MIP"/>
    <property type="match status" value="1"/>
</dbReference>
<feature type="region of interest" description="Disordered" evidence="9">
    <location>
        <begin position="59"/>
        <end position="84"/>
    </location>
</feature>
<evidence type="ECO:0000256" key="2">
    <source>
        <dbReference type="ARBA" id="ARBA00006175"/>
    </source>
</evidence>
<evidence type="ECO:0000256" key="8">
    <source>
        <dbReference type="RuleBase" id="RU000477"/>
    </source>
</evidence>
<dbReference type="AlphaFoldDB" id="A0A226EVD3"/>
<keyword evidence="6 10" id="KW-1133">Transmembrane helix</keyword>
<evidence type="ECO:0000313" key="11">
    <source>
        <dbReference type="EMBL" id="OXA61532.1"/>
    </source>
</evidence>
<dbReference type="InterPro" id="IPR022357">
    <property type="entry name" value="MIP_CS"/>
</dbReference>
<organism evidence="11 12">
    <name type="scientific">Folsomia candida</name>
    <name type="common">Springtail</name>
    <dbReference type="NCBI Taxonomy" id="158441"/>
    <lineage>
        <taxon>Eukaryota</taxon>
        <taxon>Metazoa</taxon>
        <taxon>Ecdysozoa</taxon>
        <taxon>Arthropoda</taxon>
        <taxon>Hexapoda</taxon>
        <taxon>Collembola</taxon>
        <taxon>Entomobryomorpha</taxon>
        <taxon>Isotomoidea</taxon>
        <taxon>Isotomidae</taxon>
        <taxon>Proisotominae</taxon>
        <taxon>Folsomia</taxon>
    </lineage>
</organism>
<dbReference type="CDD" id="cd00333">
    <property type="entry name" value="MIP"/>
    <property type="match status" value="1"/>
</dbReference>
<keyword evidence="4" id="KW-1003">Cell membrane</keyword>
<evidence type="ECO:0000256" key="4">
    <source>
        <dbReference type="ARBA" id="ARBA00022475"/>
    </source>
</evidence>